<dbReference type="EMBL" id="AMFJ01021621">
    <property type="protein sequence ID" value="EKD66551.1"/>
    <property type="molecule type" value="Genomic_DNA"/>
</dbReference>
<proteinExistence type="predicted"/>
<organism evidence="1">
    <name type="scientific">uncultured bacterium</name>
    <name type="common">gcode 4</name>
    <dbReference type="NCBI Taxonomy" id="1234023"/>
    <lineage>
        <taxon>Bacteria</taxon>
        <taxon>environmental samples</taxon>
    </lineage>
</organism>
<dbReference type="AlphaFoldDB" id="K2AXQ4"/>
<comment type="caution">
    <text evidence="1">The sequence shown here is derived from an EMBL/GenBank/DDBJ whole genome shotgun (WGS) entry which is preliminary data.</text>
</comment>
<gene>
    <name evidence="1" type="ORF">ACD_49C00035G0006</name>
</gene>
<accession>K2AXQ4</accession>
<evidence type="ECO:0000313" key="1">
    <source>
        <dbReference type="EMBL" id="EKD66551.1"/>
    </source>
</evidence>
<protein>
    <submittedName>
        <fullName evidence="1">Uncharacterized protein</fullName>
    </submittedName>
</protein>
<sequence>MWNLKKIISEIEKRIKNIESHIPKIVDAWEKLIKERVIYYKKEMTIKIKETRITIDSCNKHQEVIELKQKLDILEKEVFLTISKYE</sequence>
<name>K2AXQ4_9BACT</name>
<reference evidence="1" key="1">
    <citation type="journal article" date="2012" name="Science">
        <title>Fermentation, hydrogen, and sulfur metabolism in multiple uncultivated bacterial phyla.</title>
        <authorList>
            <person name="Wrighton K.C."/>
            <person name="Thomas B.C."/>
            <person name="Sharon I."/>
            <person name="Miller C.S."/>
            <person name="Castelle C.J."/>
            <person name="VerBerkmoes N.C."/>
            <person name="Wilkins M.J."/>
            <person name="Hettich R.L."/>
            <person name="Lipton M.S."/>
            <person name="Williams K.H."/>
            <person name="Long P.E."/>
            <person name="Banfield J.F."/>
        </authorList>
    </citation>
    <scope>NUCLEOTIDE SEQUENCE [LARGE SCALE GENOMIC DNA]</scope>
</reference>